<comment type="similarity">
    <text evidence="2">Belongs to the AOR/FOR family.</text>
</comment>
<dbReference type="GO" id="GO:0009055">
    <property type="term" value="F:electron transfer activity"/>
    <property type="evidence" value="ECO:0007669"/>
    <property type="project" value="InterPro"/>
</dbReference>
<dbReference type="GO" id="GO:0051539">
    <property type="term" value="F:4 iron, 4 sulfur cluster binding"/>
    <property type="evidence" value="ECO:0007669"/>
    <property type="project" value="UniProtKB-KW"/>
</dbReference>
<evidence type="ECO:0000256" key="6">
    <source>
        <dbReference type="ARBA" id="ARBA00023004"/>
    </source>
</evidence>
<protein>
    <submittedName>
        <fullName evidence="10">Aldehyde:ferredoxin oxidoreductase</fullName>
    </submittedName>
</protein>
<comment type="cofactor">
    <cofactor evidence="1">
        <name>[4Fe-4S] cluster</name>
        <dbReference type="ChEBI" id="CHEBI:49883"/>
    </cofactor>
</comment>
<dbReference type="Gene3D" id="3.60.9.10">
    <property type="entry name" value="Aldehyde ferredoxin oxidoreductase, N-terminal domain"/>
    <property type="match status" value="1"/>
</dbReference>
<dbReference type="EMBL" id="FWXF01000001">
    <property type="protein sequence ID" value="SMC16232.1"/>
    <property type="molecule type" value="Genomic_DNA"/>
</dbReference>
<dbReference type="AlphaFoldDB" id="A0A1W1WWY1"/>
<dbReference type="InterPro" id="IPR013984">
    <property type="entry name" value="Ald_Fedxn_OxRdtase_dom2"/>
</dbReference>
<comment type="cofactor">
    <cofactor evidence="8">
        <name>tungstopterin</name>
        <dbReference type="ChEBI" id="CHEBI:30402"/>
    </cofactor>
</comment>
<organism evidence="10 11">
    <name type="scientific">Desulfacinum hydrothermale DSM 13146</name>
    <dbReference type="NCBI Taxonomy" id="1121390"/>
    <lineage>
        <taxon>Bacteria</taxon>
        <taxon>Pseudomonadati</taxon>
        <taxon>Thermodesulfobacteriota</taxon>
        <taxon>Syntrophobacteria</taxon>
        <taxon>Syntrophobacterales</taxon>
        <taxon>Syntrophobacteraceae</taxon>
        <taxon>Desulfacinum</taxon>
    </lineage>
</organism>
<dbReference type="Gene3D" id="1.10.599.10">
    <property type="entry name" value="Aldehyde Ferredoxin Oxidoreductase Protein, subunit A, domain 3"/>
    <property type="match status" value="1"/>
</dbReference>
<dbReference type="PANTHER" id="PTHR30038">
    <property type="entry name" value="ALDEHYDE FERREDOXIN OXIDOREDUCTASE"/>
    <property type="match status" value="1"/>
</dbReference>
<evidence type="ECO:0000256" key="8">
    <source>
        <dbReference type="ARBA" id="ARBA00049934"/>
    </source>
</evidence>
<evidence type="ECO:0000256" key="5">
    <source>
        <dbReference type="ARBA" id="ARBA00023002"/>
    </source>
</evidence>
<name>A0A1W1WWY1_9BACT</name>
<sequence length="619" mass="66593">MVSDGNRVVEVDLGSGRIRTFEVTPEARRLFLGGKGLALRYLAQGLPAGTDPLSGDNLFIVMNGPLVGSGAPCSARFCAVTKSPLTGLVASSSCGGPFGTALKSAGYEGLILRGACRDPSLLCIEAGTVRLEPAHGLWGLDTWETQAALHLGKKDGALVIGPAGENGVLFANVASGHRFLGRAGFGAVLGSKKIKAVVARGGSYRNVPAHPETFQAVKKKATVHINRNPFTGELYRRYGTAGHLDLCARSGILPVHNFSDGSHPESHRLSGQAMRHRFGGRPSTCTPCTILCGHRGTFPDGAQRQLPEYETVGLLGAGLGIFDPVAVARWNELCGRLGLDTISCGGVLAFTMEAGRRGLVHTPLRFGHGENVEEAIQDLAYRRGLGNLMAEGTRRMSQQVGGEDFSMQVKGLDLPAYDPRGSWGQGLAYAVANRGGCHLSATLFALEVFLGLLDPYTTRGKARYVRFFESLYAAINSLSTCLFTTYAYLLEAPVARWTPKPLLAWTMGNLPALALRLMDVGIYCRLFQTVTGTGITQRELLKAGDRIITLERLLNVRQGLTRKDDTLPKRLLTQARSGDPQGRTVPLSTMLEDYYRLRGYDAQGRPTPKALKRLGLESI</sequence>
<gene>
    <name evidence="10" type="ORF">SAMN02746041_00032</name>
</gene>
<evidence type="ECO:0000259" key="9">
    <source>
        <dbReference type="SMART" id="SM00790"/>
    </source>
</evidence>
<keyword evidence="11" id="KW-1185">Reference proteome</keyword>
<evidence type="ECO:0000313" key="10">
    <source>
        <dbReference type="EMBL" id="SMC16232.1"/>
    </source>
</evidence>
<dbReference type="STRING" id="1121390.SAMN02746041_00032"/>
<dbReference type="Proteomes" id="UP000192783">
    <property type="component" value="Unassembled WGS sequence"/>
</dbReference>
<dbReference type="SMART" id="SM00790">
    <property type="entry name" value="AFOR_N"/>
    <property type="match status" value="1"/>
</dbReference>
<dbReference type="PANTHER" id="PTHR30038:SF0">
    <property type="entry name" value="TUNGSTEN-CONTAINING ALDEHYDE FERREDOXIN OXIDOREDUCTASE"/>
    <property type="match status" value="1"/>
</dbReference>
<feature type="domain" description="Aldehyde ferredoxin oxidoreductase N-terminal" evidence="9">
    <location>
        <begin position="6"/>
        <end position="203"/>
    </location>
</feature>
<evidence type="ECO:0000256" key="3">
    <source>
        <dbReference type="ARBA" id="ARBA00022485"/>
    </source>
</evidence>
<dbReference type="InterPro" id="IPR013985">
    <property type="entry name" value="Ald_Fedxn_OxRdtase_dom3"/>
</dbReference>
<dbReference type="InterPro" id="IPR036021">
    <property type="entry name" value="Tungsten_al_ferr_oxy-like_C"/>
</dbReference>
<dbReference type="OrthoDB" id="9763894at2"/>
<keyword evidence="6" id="KW-0408">Iron</keyword>
<evidence type="ECO:0000256" key="1">
    <source>
        <dbReference type="ARBA" id="ARBA00001966"/>
    </source>
</evidence>
<evidence type="ECO:0000256" key="4">
    <source>
        <dbReference type="ARBA" id="ARBA00022723"/>
    </source>
</evidence>
<keyword evidence="3" id="KW-0004">4Fe-4S</keyword>
<proteinExistence type="inferred from homology"/>
<dbReference type="GO" id="GO:0016625">
    <property type="term" value="F:oxidoreductase activity, acting on the aldehyde or oxo group of donors, iron-sulfur protein as acceptor"/>
    <property type="evidence" value="ECO:0007669"/>
    <property type="project" value="InterPro"/>
</dbReference>
<dbReference type="Pfam" id="PF01314">
    <property type="entry name" value="AFOR_C"/>
    <property type="match status" value="1"/>
</dbReference>
<dbReference type="SUPFAM" id="SSF56228">
    <property type="entry name" value="Aldehyde ferredoxin oxidoreductase, N-terminal domain"/>
    <property type="match status" value="1"/>
</dbReference>
<dbReference type="InterPro" id="IPR001203">
    <property type="entry name" value="OxRdtase_Ald_Fedxn_C"/>
</dbReference>
<dbReference type="Gene3D" id="1.10.569.10">
    <property type="entry name" value="Aldehyde Ferredoxin Oxidoreductase Protein, subunit A, domain 2"/>
    <property type="match status" value="1"/>
</dbReference>
<dbReference type="Pfam" id="PF02730">
    <property type="entry name" value="AFOR_N"/>
    <property type="match status" value="1"/>
</dbReference>
<dbReference type="InterPro" id="IPR036503">
    <property type="entry name" value="Ald_Fedxn_OxRdtase_N_sf"/>
</dbReference>
<evidence type="ECO:0000256" key="2">
    <source>
        <dbReference type="ARBA" id="ARBA00011032"/>
    </source>
</evidence>
<keyword evidence="4" id="KW-0479">Metal-binding</keyword>
<dbReference type="InterPro" id="IPR013983">
    <property type="entry name" value="Ald_Fedxn_OxRdtase_N"/>
</dbReference>
<reference evidence="10 11" key="1">
    <citation type="submission" date="2017-04" db="EMBL/GenBank/DDBJ databases">
        <authorList>
            <person name="Afonso C.L."/>
            <person name="Miller P.J."/>
            <person name="Scott M.A."/>
            <person name="Spackman E."/>
            <person name="Goraichik I."/>
            <person name="Dimitrov K.M."/>
            <person name="Suarez D.L."/>
            <person name="Swayne D.E."/>
        </authorList>
    </citation>
    <scope>NUCLEOTIDE SEQUENCE [LARGE SCALE GENOMIC DNA]</scope>
    <source>
        <strain evidence="10 11">DSM 13146</strain>
    </source>
</reference>
<dbReference type="SUPFAM" id="SSF48310">
    <property type="entry name" value="Aldehyde ferredoxin oxidoreductase, C-terminal domains"/>
    <property type="match status" value="1"/>
</dbReference>
<evidence type="ECO:0000256" key="7">
    <source>
        <dbReference type="ARBA" id="ARBA00023014"/>
    </source>
</evidence>
<keyword evidence="5" id="KW-0560">Oxidoreductase</keyword>
<accession>A0A1W1WWY1</accession>
<keyword evidence="7" id="KW-0411">Iron-sulfur</keyword>
<dbReference type="GO" id="GO:0046872">
    <property type="term" value="F:metal ion binding"/>
    <property type="evidence" value="ECO:0007669"/>
    <property type="project" value="UniProtKB-KW"/>
</dbReference>
<dbReference type="InterPro" id="IPR051919">
    <property type="entry name" value="W-dependent_AOR"/>
</dbReference>
<evidence type="ECO:0000313" key="11">
    <source>
        <dbReference type="Proteomes" id="UP000192783"/>
    </source>
</evidence>